<dbReference type="Proteomes" id="UP000031641">
    <property type="component" value="Chromosome"/>
</dbReference>
<protein>
    <submittedName>
        <fullName evidence="2">Adenine phosphoribosyl transferase</fullName>
    </submittedName>
</protein>
<dbReference type="KEGG" id="mcan:MCAN360_0086"/>
<reference evidence="3" key="1">
    <citation type="journal article" date="2014" name="Genome Announc.">
        <title>Complete Genome Sequence of Mycoplasma canadense Strain HAZ 360_1 from Bovine Mastitic Milk in Japan.</title>
        <authorList>
            <person name="Hata E."/>
        </authorList>
    </citation>
    <scope>NUCLEOTIDE SEQUENCE [LARGE SCALE GENOMIC DNA]</scope>
    <source>
        <strain evidence="3">HAZ360_1</strain>
    </source>
</reference>
<gene>
    <name evidence="2" type="primary">apt</name>
    <name evidence="2" type="ORF">MCAN360_0086</name>
</gene>
<evidence type="ECO:0000256" key="1">
    <source>
        <dbReference type="SAM" id="Phobius"/>
    </source>
</evidence>
<organism evidence="2 3">
    <name type="scientific">Metamycoplasma canadense</name>
    <dbReference type="NCBI Taxonomy" id="29554"/>
    <lineage>
        <taxon>Bacteria</taxon>
        <taxon>Bacillati</taxon>
        <taxon>Mycoplasmatota</taxon>
        <taxon>Mycoplasmoidales</taxon>
        <taxon>Metamycoplasmataceae</taxon>
        <taxon>Metamycoplasma</taxon>
    </lineage>
</organism>
<proteinExistence type="predicted"/>
<evidence type="ECO:0000313" key="2">
    <source>
        <dbReference type="EMBL" id="BAP39371.1"/>
    </source>
</evidence>
<accession>A0A077L6D3</accession>
<feature type="transmembrane region" description="Helical" evidence="1">
    <location>
        <begin position="21"/>
        <end position="47"/>
    </location>
</feature>
<dbReference type="EMBL" id="AP014631">
    <property type="protein sequence ID" value="BAP39371.1"/>
    <property type="molecule type" value="Genomic_DNA"/>
</dbReference>
<evidence type="ECO:0000313" key="3">
    <source>
        <dbReference type="Proteomes" id="UP000031641"/>
    </source>
</evidence>
<keyword evidence="2" id="KW-0808">Transferase</keyword>
<dbReference type="AlphaFoldDB" id="A0A077L6D3"/>
<name>A0A077L6D3_9BACT</name>
<dbReference type="GO" id="GO:0016740">
    <property type="term" value="F:transferase activity"/>
    <property type="evidence" value="ECO:0007669"/>
    <property type="project" value="UniProtKB-KW"/>
</dbReference>
<dbReference type="HOGENOM" id="CLU_2193999_0_0_14"/>
<keyword evidence="1" id="KW-1133">Transmembrane helix</keyword>
<sequence length="108" mass="12481">MNNKIKNICLIILRNIIKNKFIWTYYSLLFSTKIKLSISHFSLFLALKPSNSIRTIIFKISTPWSFNNLIIASSVPPVAKTSSIITAFWPFLTKPFWISNIDLPYSKP</sequence>
<keyword evidence="3" id="KW-1185">Reference proteome</keyword>
<keyword evidence="1" id="KW-0812">Transmembrane</keyword>
<keyword evidence="1" id="KW-0472">Membrane</keyword>